<proteinExistence type="inferred from homology"/>
<accession>A0ABY8CVC8</accession>
<feature type="domain" description="HipA-like C-terminal" evidence="4">
    <location>
        <begin position="173"/>
        <end position="383"/>
    </location>
</feature>
<reference evidence="5 6" key="1">
    <citation type="submission" date="2023-03" db="EMBL/GenBank/DDBJ databases">
        <authorList>
            <person name="Kaur S."/>
            <person name="Espinosa-Saiz D."/>
            <person name="Velazquez E."/>
            <person name="Menendez E."/>
            <person name="diCenzo G.C."/>
        </authorList>
    </citation>
    <scope>NUCLEOTIDE SEQUENCE [LARGE SCALE GENOMIC DNA]</scope>
    <source>
        <strain evidence="5 6">LMG 27395</strain>
    </source>
</reference>
<keyword evidence="2" id="KW-0808">Transferase</keyword>
<keyword evidence="3" id="KW-0418">Kinase</keyword>
<dbReference type="PANTHER" id="PTHR37419:SF8">
    <property type="entry name" value="TOXIN YJJJ"/>
    <property type="match status" value="1"/>
</dbReference>
<comment type="similarity">
    <text evidence="1">Belongs to the HipA Ser/Thr kinase family.</text>
</comment>
<dbReference type="InterPro" id="IPR012893">
    <property type="entry name" value="HipA-like_C"/>
</dbReference>
<dbReference type="Proteomes" id="UP001235547">
    <property type="component" value="Chromosome 2"/>
</dbReference>
<dbReference type="Pfam" id="PF07804">
    <property type="entry name" value="HipA_C"/>
    <property type="match status" value="1"/>
</dbReference>
<evidence type="ECO:0000256" key="1">
    <source>
        <dbReference type="ARBA" id="ARBA00010164"/>
    </source>
</evidence>
<evidence type="ECO:0000313" key="5">
    <source>
        <dbReference type="EMBL" id="WEX81218.1"/>
    </source>
</evidence>
<gene>
    <name evidence="5" type="ORF">PYH38_000606</name>
</gene>
<dbReference type="InterPro" id="IPR016869">
    <property type="entry name" value="UCP028135_HipA-like"/>
</dbReference>
<dbReference type="EMBL" id="CP120370">
    <property type="protein sequence ID" value="WEX81218.1"/>
    <property type="molecule type" value="Genomic_DNA"/>
</dbReference>
<keyword evidence="6" id="KW-1185">Reference proteome</keyword>
<evidence type="ECO:0000259" key="4">
    <source>
        <dbReference type="Pfam" id="PF07804"/>
    </source>
</evidence>
<organism evidence="5 6">
    <name type="scientific">Sinorhizobium numidicum</name>
    <dbReference type="NCBI Taxonomy" id="680248"/>
    <lineage>
        <taxon>Bacteria</taxon>
        <taxon>Pseudomonadati</taxon>
        <taxon>Pseudomonadota</taxon>
        <taxon>Alphaproteobacteria</taxon>
        <taxon>Hyphomicrobiales</taxon>
        <taxon>Rhizobiaceae</taxon>
        <taxon>Sinorhizobium/Ensifer group</taxon>
        <taxon>Sinorhizobium</taxon>
    </lineage>
</organism>
<dbReference type="PANTHER" id="PTHR37419">
    <property type="entry name" value="SERINE/THREONINE-PROTEIN KINASE TOXIN HIPA"/>
    <property type="match status" value="1"/>
</dbReference>
<evidence type="ECO:0000256" key="2">
    <source>
        <dbReference type="ARBA" id="ARBA00022679"/>
    </source>
</evidence>
<dbReference type="PIRSF" id="PIRSF028135">
    <property type="entry name" value="UCP028135_HipA-like"/>
    <property type="match status" value="1"/>
</dbReference>
<evidence type="ECO:0000313" key="6">
    <source>
        <dbReference type="Proteomes" id="UP001235547"/>
    </source>
</evidence>
<sequence length="440" mass="49773">MNLTVEIHHGGEWHECGSIELMDVARGYRGPSIVDYDLDYFTEFAAADYHRLGRVCDNRAMSVRYPVDLENRYLDTWPPFLLDLMPQGHARKMLSEHLGLEEGARASDFPLLLRAAGNPVGNIRIKEATREEDERLRRVVRVGVTLDDIFGRTDRFDEVVDRFAMIASGSSGLQGEWPKVALTLAKDGLYYPDVFVGDDEAVRHVIVKLLRSREERDRLILETEASYSKLAQELGLNMYEPSDYFEGVLVIPRSDRVVQRGGVLRYGQESMVSAVGVADFGYIGSHEEYIEVLRRYSNTPVEDIIEYVKRDVANRAFGNPDNHGRNTALSKHPDGRIRLAPLFDFAPMRLAIEGIPRSTRWAVMRDRHMDHAPDWRDIVDTVFPDQSGRNQLRAELATLAEKLLTAPDGARNLGVPEGVIERAMADCTAVATSILDRFVR</sequence>
<name>A0ABY8CVC8_9HYPH</name>
<dbReference type="RefSeq" id="WP_280731958.1">
    <property type="nucleotide sequence ID" value="NZ_CP120367.1"/>
</dbReference>
<dbReference type="InterPro" id="IPR052028">
    <property type="entry name" value="HipA_Ser/Thr_kinase"/>
</dbReference>
<evidence type="ECO:0000256" key="3">
    <source>
        <dbReference type="ARBA" id="ARBA00022777"/>
    </source>
</evidence>
<protein>
    <submittedName>
        <fullName evidence="5">HipA domain-containing protein</fullName>
    </submittedName>
</protein>